<keyword evidence="1" id="KW-0472">Membrane</keyword>
<dbReference type="AlphaFoldDB" id="A0A7Y9LBX8"/>
<protein>
    <recommendedName>
        <fullName evidence="4">PH domain-containing protein</fullName>
    </recommendedName>
</protein>
<evidence type="ECO:0000256" key="1">
    <source>
        <dbReference type="SAM" id="Phobius"/>
    </source>
</evidence>
<organism evidence="2 3">
    <name type="scientific">Microlunatus parietis</name>
    <dbReference type="NCBI Taxonomy" id="682979"/>
    <lineage>
        <taxon>Bacteria</taxon>
        <taxon>Bacillati</taxon>
        <taxon>Actinomycetota</taxon>
        <taxon>Actinomycetes</taxon>
        <taxon>Propionibacteriales</taxon>
        <taxon>Propionibacteriaceae</taxon>
        <taxon>Microlunatus</taxon>
    </lineage>
</organism>
<evidence type="ECO:0000313" key="3">
    <source>
        <dbReference type="Proteomes" id="UP000569914"/>
    </source>
</evidence>
<keyword evidence="1" id="KW-0812">Transmembrane</keyword>
<name>A0A7Y9LBX8_9ACTN</name>
<accession>A0A7Y9LBX8</accession>
<sequence>MNDQTGAYVIRYSASWESLALAALSVALTFSLARLAATTAEPLAWIPLPFAGGFALFLVVSHLARLGKVALRVDSHGLTFGGQPFRHRETTHTVPWTAIDAVVVYRTYLYRVQGFGPRTGRFLGLRGTEAPIILPGRPDPVTDPSRYAAMIDRLRRWVPHVPPDVAYASRRVWG</sequence>
<feature type="transmembrane region" description="Helical" evidence="1">
    <location>
        <begin position="45"/>
        <end position="64"/>
    </location>
</feature>
<comment type="caution">
    <text evidence="2">The sequence shown here is derived from an EMBL/GenBank/DDBJ whole genome shotgun (WGS) entry which is preliminary data.</text>
</comment>
<evidence type="ECO:0008006" key="4">
    <source>
        <dbReference type="Google" id="ProtNLM"/>
    </source>
</evidence>
<gene>
    <name evidence="2" type="ORF">BKA15_005608</name>
</gene>
<dbReference type="RefSeq" id="WP_179756467.1">
    <property type="nucleotide sequence ID" value="NZ_JACCBU010000001.1"/>
</dbReference>
<reference evidence="2 3" key="1">
    <citation type="submission" date="2020-07" db="EMBL/GenBank/DDBJ databases">
        <title>Sequencing the genomes of 1000 actinobacteria strains.</title>
        <authorList>
            <person name="Klenk H.-P."/>
        </authorList>
    </citation>
    <scope>NUCLEOTIDE SEQUENCE [LARGE SCALE GENOMIC DNA]</scope>
    <source>
        <strain evidence="2 3">DSM 22083</strain>
    </source>
</reference>
<proteinExistence type="predicted"/>
<keyword evidence="1" id="KW-1133">Transmembrane helix</keyword>
<keyword evidence="3" id="KW-1185">Reference proteome</keyword>
<dbReference type="EMBL" id="JACCBU010000001">
    <property type="protein sequence ID" value="NYE74279.1"/>
    <property type="molecule type" value="Genomic_DNA"/>
</dbReference>
<evidence type="ECO:0000313" key="2">
    <source>
        <dbReference type="EMBL" id="NYE74279.1"/>
    </source>
</evidence>
<dbReference type="Proteomes" id="UP000569914">
    <property type="component" value="Unassembled WGS sequence"/>
</dbReference>